<keyword evidence="6" id="KW-0645">Protease</keyword>
<keyword evidence="3" id="KW-0067">ATP-binding</keyword>
<dbReference type="Pfam" id="PF00004">
    <property type="entry name" value="AAA"/>
    <property type="match status" value="1"/>
</dbReference>
<evidence type="ECO:0000313" key="6">
    <source>
        <dbReference type="EMBL" id="BCO28539.1"/>
    </source>
</evidence>
<feature type="compositionally biased region" description="Polar residues" evidence="4">
    <location>
        <begin position="58"/>
        <end position="68"/>
    </location>
</feature>
<evidence type="ECO:0000313" key="7">
    <source>
        <dbReference type="Proteomes" id="UP000824366"/>
    </source>
</evidence>
<keyword evidence="6" id="KW-0482">Metalloprotease</keyword>
<accession>A0ABM7MQH1</accession>
<keyword evidence="2" id="KW-0547">Nucleotide-binding</keyword>
<organism evidence="6 7">
    <name type="scientific">Rhodoferax lithotrophicus</name>
    <dbReference type="NCBI Taxonomy" id="2798804"/>
    <lineage>
        <taxon>Bacteria</taxon>
        <taxon>Pseudomonadati</taxon>
        <taxon>Pseudomonadota</taxon>
        <taxon>Betaproteobacteria</taxon>
        <taxon>Burkholderiales</taxon>
        <taxon>Comamonadaceae</taxon>
        <taxon>Rhodoferax</taxon>
    </lineage>
</organism>
<dbReference type="SMART" id="SM00382">
    <property type="entry name" value="AAA"/>
    <property type="match status" value="1"/>
</dbReference>
<dbReference type="InterPro" id="IPR027417">
    <property type="entry name" value="P-loop_NTPase"/>
</dbReference>
<feature type="region of interest" description="Disordered" evidence="4">
    <location>
        <begin position="58"/>
        <end position="82"/>
    </location>
</feature>
<proteinExistence type="inferred from homology"/>
<evidence type="ECO:0000256" key="4">
    <source>
        <dbReference type="SAM" id="MobiDB-lite"/>
    </source>
</evidence>
<sequence>MIEMGEISITHDDFFHLARLAIAGQEDDVRLFVAKMVRRHRTDTPDFADRLEQLLKNQRNARSSTPLRRSSFDPAPQQSMPVDGETRLSLFRRYEDQVEQLEPLLSASLQQSFMQLIRERQQIQRLSELGLHPTRSAIFLGPPGVGKTLTARWLAAQLQVPLLVLDLTTVMSSLLGKTGANLRSALEFAKQTPSVLLLDEIDAIAKRRSDDSDVGELKRLVAVMLQEVDDWPASGLLLAATNHPELIDPALWRRFDLVLEFKLPETKQIKQSIERFAGDESLLIGRWLDVLSYAFQGASFSDIERTLQRFRRTLALGGPRLDELVEDFLRTRMPELNKEQRKAFAVLLAEKTKLSQRSISEITGLARDTIRKQGALPIQADTSGGKK</sequence>
<keyword evidence="6" id="KW-0378">Hydrolase</keyword>
<keyword evidence="7" id="KW-1185">Reference proteome</keyword>
<dbReference type="InterPro" id="IPR003593">
    <property type="entry name" value="AAA+_ATPase"/>
</dbReference>
<dbReference type="InterPro" id="IPR050221">
    <property type="entry name" value="26S_Proteasome_ATPase"/>
</dbReference>
<dbReference type="GO" id="GO:0008237">
    <property type="term" value="F:metallopeptidase activity"/>
    <property type="evidence" value="ECO:0007669"/>
    <property type="project" value="UniProtKB-KW"/>
</dbReference>
<dbReference type="CDD" id="cd19481">
    <property type="entry name" value="RecA-like_protease"/>
    <property type="match status" value="1"/>
</dbReference>
<protein>
    <submittedName>
        <fullName evidence="6">ATP-dependent zinc metalloprotease FtsH</fullName>
    </submittedName>
</protein>
<evidence type="ECO:0000256" key="2">
    <source>
        <dbReference type="ARBA" id="ARBA00022741"/>
    </source>
</evidence>
<evidence type="ECO:0000256" key="3">
    <source>
        <dbReference type="ARBA" id="ARBA00022840"/>
    </source>
</evidence>
<dbReference type="EMBL" id="AP024238">
    <property type="protein sequence ID" value="BCO28539.1"/>
    <property type="molecule type" value="Genomic_DNA"/>
</dbReference>
<dbReference type="Proteomes" id="UP000824366">
    <property type="component" value="Chromosome"/>
</dbReference>
<name>A0ABM7MQH1_9BURK</name>
<evidence type="ECO:0000256" key="1">
    <source>
        <dbReference type="ARBA" id="ARBA00006914"/>
    </source>
</evidence>
<reference evidence="6 7" key="1">
    <citation type="journal article" date="2021" name="Microbiol. Spectr.">
        <title>A Single Bacterium Capable of Oxidation and Reduction of Iron at Circumneutral pH.</title>
        <authorList>
            <person name="Kato S."/>
            <person name="Ohkuma M."/>
        </authorList>
    </citation>
    <scope>NUCLEOTIDE SEQUENCE [LARGE SCALE GENOMIC DNA]</scope>
    <source>
        <strain evidence="6 7">MIZ03</strain>
    </source>
</reference>
<dbReference type="RefSeq" id="WP_223904483.1">
    <property type="nucleotide sequence ID" value="NZ_AP024238.1"/>
</dbReference>
<evidence type="ECO:0000259" key="5">
    <source>
        <dbReference type="SMART" id="SM00382"/>
    </source>
</evidence>
<comment type="similarity">
    <text evidence="1">Belongs to the AAA ATPase family.</text>
</comment>
<dbReference type="PANTHER" id="PTHR23073">
    <property type="entry name" value="26S PROTEASOME REGULATORY SUBUNIT"/>
    <property type="match status" value="1"/>
</dbReference>
<dbReference type="SUPFAM" id="SSF52540">
    <property type="entry name" value="P-loop containing nucleoside triphosphate hydrolases"/>
    <property type="match status" value="1"/>
</dbReference>
<gene>
    <name evidence="6" type="ORF">MIZ03_3445</name>
</gene>
<feature type="domain" description="AAA+ ATPase" evidence="5">
    <location>
        <begin position="133"/>
        <end position="265"/>
    </location>
</feature>
<dbReference type="Gene3D" id="3.40.50.300">
    <property type="entry name" value="P-loop containing nucleotide triphosphate hydrolases"/>
    <property type="match status" value="1"/>
</dbReference>
<dbReference type="InterPro" id="IPR003959">
    <property type="entry name" value="ATPase_AAA_core"/>
</dbReference>